<keyword evidence="6" id="KW-1185">Reference proteome</keyword>
<evidence type="ECO:0000256" key="2">
    <source>
        <dbReference type="ARBA" id="ARBA00006176"/>
    </source>
</evidence>
<comment type="similarity">
    <text evidence="2">Belongs to the dynactin subunit 2 family.</text>
</comment>
<evidence type="ECO:0000256" key="3">
    <source>
        <dbReference type="ARBA" id="ARBA00022490"/>
    </source>
</evidence>
<evidence type="ECO:0000313" key="6">
    <source>
        <dbReference type="Proteomes" id="UP001558652"/>
    </source>
</evidence>
<protein>
    <recommendedName>
        <fullName evidence="7">Dynactin subunit 2</fullName>
    </recommendedName>
</protein>
<evidence type="ECO:0000256" key="1">
    <source>
        <dbReference type="ARBA" id="ARBA00004496"/>
    </source>
</evidence>
<proteinExistence type="inferred from homology"/>
<dbReference type="Pfam" id="PF04912">
    <property type="entry name" value="Dynamitin"/>
    <property type="match status" value="1"/>
</dbReference>
<organism evidence="5 6">
    <name type="scientific">Ranatra chinensis</name>
    <dbReference type="NCBI Taxonomy" id="642074"/>
    <lineage>
        <taxon>Eukaryota</taxon>
        <taxon>Metazoa</taxon>
        <taxon>Ecdysozoa</taxon>
        <taxon>Arthropoda</taxon>
        <taxon>Hexapoda</taxon>
        <taxon>Insecta</taxon>
        <taxon>Pterygota</taxon>
        <taxon>Neoptera</taxon>
        <taxon>Paraneoptera</taxon>
        <taxon>Hemiptera</taxon>
        <taxon>Heteroptera</taxon>
        <taxon>Panheteroptera</taxon>
        <taxon>Nepomorpha</taxon>
        <taxon>Nepidae</taxon>
        <taxon>Ranatrinae</taxon>
        <taxon>Ranatra</taxon>
    </lineage>
</organism>
<keyword evidence="4" id="KW-0243">Dynein</keyword>
<comment type="caution">
    <text evidence="5">The sequence shown here is derived from an EMBL/GenBank/DDBJ whole genome shotgun (WGS) entry which is preliminary data.</text>
</comment>
<feature type="non-terminal residue" evidence="5">
    <location>
        <position position="1"/>
    </location>
</feature>
<evidence type="ECO:0008006" key="7">
    <source>
        <dbReference type="Google" id="ProtNLM"/>
    </source>
</evidence>
<dbReference type="Proteomes" id="UP001558652">
    <property type="component" value="Unassembled WGS sequence"/>
</dbReference>
<comment type="subcellular location">
    <subcellularLocation>
        <location evidence="1">Cytoplasm</location>
    </subcellularLocation>
</comment>
<evidence type="ECO:0000256" key="4">
    <source>
        <dbReference type="ARBA" id="ARBA00023017"/>
    </source>
</evidence>
<reference evidence="5 6" key="1">
    <citation type="submission" date="2024-07" db="EMBL/GenBank/DDBJ databases">
        <title>Chromosome-level genome assembly of the water stick insect Ranatra chinensis (Heteroptera: Nepidae).</title>
        <authorList>
            <person name="Liu X."/>
        </authorList>
    </citation>
    <scope>NUCLEOTIDE SEQUENCE [LARGE SCALE GENOMIC DNA]</scope>
    <source>
        <strain evidence="5">Cailab_2021Rc</strain>
        <tissue evidence="5">Muscle</tissue>
    </source>
</reference>
<evidence type="ECO:0000313" key="5">
    <source>
        <dbReference type="EMBL" id="KAL1137791.1"/>
    </source>
</evidence>
<gene>
    <name evidence="5" type="ORF">AAG570_009487</name>
</gene>
<dbReference type="AlphaFoldDB" id="A0ABD0YP83"/>
<dbReference type="InterPro" id="IPR028133">
    <property type="entry name" value="Dynamitin"/>
</dbReference>
<dbReference type="GO" id="GO:0030286">
    <property type="term" value="C:dynein complex"/>
    <property type="evidence" value="ECO:0007669"/>
    <property type="project" value="UniProtKB-KW"/>
</dbReference>
<dbReference type="GO" id="GO:0005737">
    <property type="term" value="C:cytoplasm"/>
    <property type="evidence" value="ECO:0007669"/>
    <property type="project" value="UniProtKB-SubCell"/>
</dbReference>
<keyword evidence="3" id="KW-0963">Cytoplasm</keyword>
<name>A0ABD0YP83_9HEMI</name>
<accession>A0ABD0YP83</accession>
<dbReference type="PANTHER" id="PTHR15346">
    <property type="entry name" value="DYNACTIN SUBUNIT"/>
    <property type="match status" value="1"/>
</dbReference>
<dbReference type="EMBL" id="JBFDAA010000004">
    <property type="protein sequence ID" value="KAL1137791.1"/>
    <property type="molecule type" value="Genomic_DNA"/>
</dbReference>
<sequence>LLFNSFYLYICSFLTNIRKISDCDFCFFQESESIERLHINASDAFSKFKDKSLSSTNIDFSDRLSKHRRIGYDARSGVWELAGSEDKETPLQRYQRLQCEMKELLEDISAIKVMEDGMKEESQVAMASHVESMLKHLEDLRLEKSLGTEVIGNLTDPQGAQLKKLLSQLENLSSVKQKQNSDGSKGKTIEVGQEGEVRYQVNAKPSNAQLVQAARIAELEAKINRLNSLISTTPSSVRRMGGGDRSLIETARWVAGKTALLDQSQLEAAEARISNLLTKLDQIAERSAQITGNRNTEQDNKISELYELAKTTEDMSQVLPRALERMLALETLHQQGTEFAKSLSELESLQRVLTASCESNKEMLQRLEENFSSNLVALKSNIESLDSRLKALDKKSKK</sequence>